<reference evidence="9 10" key="1">
    <citation type="submission" date="2021-06" db="EMBL/GenBank/DDBJ databases">
        <authorList>
            <person name="Palmer J.M."/>
        </authorList>
    </citation>
    <scope>NUCLEOTIDE SEQUENCE [LARGE SCALE GENOMIC DNA]</scope>
    <source>
        <strain evidence="9 10">XC_2019</strain>
        <tissue evidence="9">Muscle</tissue>
    </source>
</reference>
<gene>
    <name evidence="9" type="ORF">XENOCAPTIV_026170</name>
</gene>
<name>A0ABV0S3V7_9TELE</name>
<dbReference type="PRINTS" id="PR00669">
    <property type="entry name" value="INHIBINA"/>
</dbReference>
<proteinExistence type="inferred from homology"/>
<dbReference type="InterPro" id="IPR015615">
    <property type="entry name" value="TGF-beta-rel"/>
</dbReference>
<dbReference type="PANTHER" id="PTHR11848">
    <property type="entry name" value="TGF-BETA FAMILY"/>
    <property type="match status" value="1"/>
</dbReference>
<dbReference type="EMBL" id="JAHRIN010067283">
    <property type="protein sequence ID" value="MEQ2214237.1"/>
    <property type="molecule type" value="Genomic_DNA"/>
</dbReference>
<feature type="region of interest" description="Disordered" evidence="7">
    <location>
        <begin position="1"/>
        <end position="35"/>
    </location>
</feature>
<dbReference type="Pfam" id="PF00019">
    <property type="entry name" value="TGF_beta"/>
    <property type="match status" value="1"/>
</dbReference>
<keyword evidence="3" id="KW-0964">Secreted</keyword>
<comment type="similarity">
    <text evidence="2 6">Belongs to the TGF-beta family.</text>
</comment>
<dbReference type="PROSITE" id="PS00250">
    <property type="entry name" value="TGF_BETA_1"/>
    <property type="match status" value="1"/>
</dbReference>
<evidence type="ECO:0000256" key="4">
    <source>
        <dbReference type="ARBA" id="ARBA00023030"/>
    </source>
</evidence>
<evidence type="ECO:0000313" key="9">
    <source>
        <dbReference type="EMBL" id="MEQ2214237.1"/>
    </source>
</evidence>
<dbReference type="InterPro" id="IPR017948">
    <property type="entry name" value="TGFb_CS"/>
</dbReference>
<evidence type="ECO:0000256" key="6">
    <source>
        <dbReference type="RuleBase" id="RU000354"/>
    </source>
</evidence>
<dbReference type="Gene3D" id="2.60.120.970">
    <property type="match status" value="1"/>
</dbReference>
<protein>
    <recommendedName>
        <fullName evidence="8">TGF-beta family profile domain-containing protein</fullName>
    </recommendedName>
</protein>
<organism evidence="9 10">
    <name type="scientific">Xenoophorus captivus</name>
    <dbReference type="NCBI Taxonomy" id="1517983"/>
    <lineage>
        <taxon>Eukaryota</taxon>
        <taxon>Metazoa</taxon>
        <taxon>Chordata</taxon>
        <taxon>Craniata</taxon>
        <taxon>Vertebrata</taxon>
        <taxon>Euteleostomi</taxon>
        <taxon>Actinopterygii</taxon>
        <taxon>Neopterygii</taxon>
        <taxon>Teleostei</taxon>
        <taxon>Neoteleostei</taxon>
        <taxon>Acanthomorphata</taxon>
        <taxon>Ovalentaria</taxon>
        <taxon>Atherinomorphae</taxon>
        <taxon>Cyprinodontiformes</taxon>
        <taxon>Goodeidae</taxon>
        <taxon>Xenoophorus</taxon>
    </lineage>
</organism>
<comment type="caution">
    <text evidence="9">The sequence shown here is derived from an EMBL/GenBank/DDBJ whole genome shotgun (WGS) entry which is preliminary data.</text>
</comment>
<accession>A0ABV0S3V7</accession>
<dbReference type="CDD" id="cd19404">
    <property type="entry name" value="TGF_beta_INHBA"/>
    <property type="match status" value="1"/>
</dbReference>
<evidence type="ECO:0000256" key="3">
    <source>
        <dbReference type="ARBA" id="ARBA00022525"/>
    </source>
</evidence>
<dbReference type="SUPFAM" id="SSF57501">
    <property type="entry name" value="Cystine-knot cytokines"/>
    <property type="match status" value="1"/>
</dbReference>
<dbReference type="InterPro" id="IPR001839">
    <property type="entry name" value="TGF-b_C"/>
</dbReference>
<dbReference type="PANTHER" id="PTHR11848:SF133">
    <property type="entry name" value="INHIBIN BETA A CHAIN"/>
    <property type="match status" value="1"/>
</dbReference>
<keyword evidence="4 6" id="KW-0339">Growth factor</keyword>
<keyword evidence="10" id="KW-1185">Reference proteome</keyword>
<dbReference type="Proteomes" id="UP001434883">
    <property type="component" value="Unassembled WGS sequence"/>
</dbReference>
<feature type="region of interest" description="Disordered" evidence="7">
    <location>
        <begin position="195"/>
        <end position="228"/>
    </location>
</feature>
<feature type="compositionally biased region" description="Basic and acidic residues" evidence="7">
    <location>
        <begin position="15"/>
        <end position="34"/>
    </location>
</feature>
<evidence type="ECO:0000256" key="5">
    <source>
        <dbReference type="ARBA" id="ARBA00023157"/>
    </source>
</evidence>
<feature type="domain" description="TGF-beta family profile" evidence="8">
    <location>
        <begin position="449"/>
        <end position="570"/>
    </location>
</feature>
<keyword evidence="5" id="KW-1015">Disulfide bond</keyword>
<evidence type="ECO:0000313" key="10">
    <source>
        <dbReference type="Proteomes" id="UP001434883"/>
    </source>
</evidence>
<evidence type="ECO:0000256" key="1">
    <source>
        <dbReference type="ARBA" id="ARBA00004613"/>
    </source>
</evidence>
<evidence type="ECO:0000259" key="8">
    <source>
        <dbReference type="PROSITE" id="PS51362"/>
    </source>
</evidence>
<dbReference type="InterPro" id="IPR029034">
    <property type="entry name" value="Cystine-knot_cytokine"/>
</dbReference>
<evidence type="ECO:0000256" key="2">
    <source>
        <dbReference type="ARBA" id="ARBA00006656"/>
    </source>
</evidence>
<evidence type="ECO:0000256" key="7">
    <source>
        <dbReference type="SAM" id="MobiDB-lite"/>
    </source>
</evidence>
<sequence length="570" mass="61774">MKNKRPTHGVTHFPHSADDVRAEEGESQTSDHSRKLQRVFSASSTLTSDSVLAGLCVRGPHVFVGSMSVLPSLSWALLVLVQIHSGGSSSDLPSRLQPLSLTVQSLPDASSAHCPSCALARMRRNEGVTAADDDLLSHEEEKAAQQDVVEAVKRHILNMLHLQARPNITRPVPRAALLNALRKLHVGRVAEDGSVQIEGEEEVRGRGGQGGGRGGGAAAAGAREADSGDMPETTEIITFAEAAAHLSAVQCGPVFSSGCSVAAVWVSVGERSSVIILGGGDGEYRSAGMTGFLAETKCDSQGVVNFVLSKEGGDMSLVEQANVWLFLRLAKTNRSRAKVTIRLFQQRLLPNGRSTPLQDDVLLAEKTVDTRRSGWHTFPVSSAVQALLESKRSTTLSLWVSCPLCSDAGATLVLVSGGSETSQRSNQREQSHRPFLMAVVQQGDGGDSRRRRKRGLECDGKVRVCCKRQFYVNFKDIGWSDWIIAPPGYHANYCEGDCPFHVASIAGSTLSFHSTVISHYRMKGYSPFQNLRSCCVPTRLRAMSMLYYNEEQKIIKKDIQNMIVEECGCS</sequence>
<dbReference type="SMART" id="SM00204">
    <property type="entry name" value="TGFB"/>
    <property type="match status" value="1"/>
</dbReference>
<dbReference type="Gene3D" id="2.10.90.10">
    <property type="entry name" value="Cystine-knot cytokines"/>
    <property type="match status" value="1"/>
</dbReference>
<comment type="subcellular location">
    <subcellularLocation>
        <location evidence="1">Secreted</location>
    </subcellularLocation>
</comment>
<feature type="compositionally biased region" description="Gly residues" evidence="7">
    <location>
        <begin position="206"/>
        <end position="218"/>
    </location>
</feature>
<dbReference type="PROSITE" id="PS51362">
    <property type="entry name" value="TGF_BETA_2"/>
    <property type="match status" value="1"/>
</dbReference>